<dbReference type="Gene3D" id="1.20.90.10">
    <property type="entry name" value="Phospholipase A2 domain"/>
    <property type="match status" value="1"/>
</dbReference>
<reference evidence="2 3" key="1">
    <citation type="submission" date="2018-02" db="EMBL/GenBank/DDBJ databases">
        <title>Genomic Encyclopedia of Archaeal and Bacterial Type Strains, Phase II (KMG-II): from individual species to whole genera.</title>
        <authorList>
            <person name="Goeker M."/>
        </authorList>
    </citation>
    <scope>NUCLEOTIDE SEQUENCE [LARGE SCALE GENOMIC DNA]</scope>
    <source>
        <strain evidence="2 3">DSM 22857</strain>
    </source>
</reference>
<dbReference type="InterPro" id="IPR015141">
    <property type="entry name" value="PLipase_A2_prok/fun"/>
</dbReference>
<dbReference type="GO" id="GO:0050482">
    <property type="term" value="P:arachidonate secretion"/>
    <property type="evidence" value="ECO:0007669"/>
    <property type="project" value="InterPro"/>
</dbReference>
<comment type="caution">
    <text evidence="2">The sequence shown here is derived from an EMBL/GenBank/DDBJ whole genome shotgun (WGS) entry which is preliminary data.</text>
</comment>
<protein>
    <submittedName>
        <fullName evidence="2">Phospholipase A2-like protein</fullName>
    </submittedName>
</protein>
<dbReference type="OrthoDB" id="290927at2"/>
<dbReference type="InterPro" id="IPR036444">
    <property type="entry name" value="PLipase_A2_dom_sf"/>
</dbReference>
<dbReference type="EMBL" id="PTJD01000015">
    <property type="protein sequence ID" value="PPK92255.1"/>
    <property type="molecule type" value="Genomic_DNA"/>
</dbReference>
<proteinExistence type="predicted"/>
<dbReference type="Proteomes" id="UP000239485">
    <property type="component" value="Unassembled WGS sequence"/>
</dbReference>
<feature type="chain" id="PRO_5015777300" evidence="1">
    <location>
        <begin position="32"/>
        <end position="135"/>
    </location>
</feature>
<dbReference type="GO" id="GO:0006644">
    <property type="term" value="P:phospholipid metabolic process"/>
    <property type="evidence" value="ECO:0007669"/>
    <property type="project" value="InterPro"/>
</dbReference>
<dbReference type="AlphaFoldDB" id="A0A2S6IDG2"/>
<evidence type="ECO:0000313" key="3">
    <source>
        <dbReference type="Proteomes" id="UP000239485"/>
    </source>
</evidence>
<evidence type="ECO:0000313" key="2">
    <source>
        <dbReference type="EMBL" id="PPK92255.1"/>
    </source>
</evidence>
<keyword evidence="3" id="KW-1185">Reference proteome</keyword>
<organism evidence="2 3">
    <name type="scientific">Kineococcus xinjiangensis</name>
    <dbReference type="NCBI Taxonomy" id="512762"/>
    <lineage>
        <taxon>Bacteria</taxon>
        <taxon>Bacillati</taxon>
        <taxon>Actinomycetota</taxon>
        <taxon>Actinomycetes</taxon>
        <taxon>Kineosporiales</taxon>
        <taxon>Kineosporiaceae</taxon>
        <taxon>Kineococcus</taxon>
    </lineage>
</organism>
<feature type="signal peptide" evidence="1">
    <location>
        <begin position="1"/>
        <end position="31"/>
    </location>
</feature>
<dbReference type="RefSeq" id="WP_158257302.1">
    <property type="nucleotide sequence ID" value="NZ_PTJD01000015.1"/>
</dbReference>
<keyword evidence="1" id="KW-0732">Signal</keyword>
<accession>A0A2S6IDG2</accession>
<name>A0A2S6IDG2_9ACTN</name>
<dbReference type="GO" id="GO:0004623">
    <property type="term" value="F:phospholipase A2 activity"/>
    <property type="evidence" value="ECO:0007669"/>
    <property type="project" value="InterPro"/>
</dbReference>
<evidence type="ECO:0000256" key="1">
    <source>
        <dbReference type="SAM" id="SignalP"/>
    </source>
</evidence>
<sequence length="135" mass="14640">MRISLKRVRNVAAAALIATGSLGLVATPAMAGPDTYPTSNGCGAGSGVYKHVPDRWFSADFRRACDIHDKGYGYGQRSSRLSVDRQLRYNLKQACNAAYRNNAVTRAECHGVSEIYYAAVRNKSKSFYKGSGNPA</sequence>
<dbReference type="SUPFAM" id="SSF48619">
    <property type="entry name" value="Phospholipase A2, PLA2"/>
    <property type="match status" value="1"/>
</dbReference>
<gene>
    <name evidence="2" type="ORF">CLV92_1151</name>
</gene>
<dbReference type="Pfam" id="PF09056">
    <property type="entry name" value="Phospholip_A2_3"/>
    <property type="match status" value="1"/>
</dbReference>